<evidence type="ECO:0000259" key="4">
    <source>
        <dbReference type="Pfam" id="PF12146"/>
    </source>
</evidence>
<evidence type="ECO:0000256" key="1">
    <source>
        <dbReference type="ARBA" id="ARBA00006756"/>
    </source>
</evidence>
<keyword evidence="2" id="KW-0813">Transport</keyword>
<feature type="domain" description="Serine aminopeptidase S33" evidence="4">
    <location>
        <begin position="548"/>
        <end position="786"/>
    </location>
</feature>
<name>A0A2T8I6Y4_9POAL</name>
<dbReference type="InterPro" id="IPR016159">
    <property type="entry name" value="Cullin_repeat-like_dom_sf"/>
</dbReference>
<evidence type="ECO:0000256" key="2">
    <source>
        <dbReference type="ARBA" id="ARBA00022448"/>
    </source>
</evidence>
<dbReference type="Gramene" id="PVH33413">
    <property type="protein sequence ID" value="PVH33413"/>
    <property type="gene ID" value="PAHAL_8G001500"/>
</dbReference>
<dbReference type="InterPro" id="IPR046364">
    <property type="entry name" value="Exo70_C"/>
</dbReference>
<dbReference type="SUPFAM" id="SSF53474">
    <property type="entry name" value="alpha/beta-Hydrolases"/>
    <property type="match status" value="1"/>
</dbReference>
<evidence type="ECO:0000259" key="3">
    <source>
        <dbReference type="Pfam" id="PF03081"/>
    </source>
</evidence>
<gene>
    <name evidence="5" type="ORF">PAHAL_8G001500</name>
</gene>
<dbReference type="EMBL" id="CM008053">
    <property type="protein sequence ID" value="PVH33413.1"/>
    <property type="molecule type" value="Genomic_DNA"/>
</dbReference>
<reference evidence="5" key="1">
    <citation type="submission" date="2018-04" db="EMBL/GenBank/DDBJ databases">
        <title>WGS assembly of Panicum hallii.</title>
        <authorList>
            <person name="Lovell J."/>
            <person name="Jenkins J."/>
            <person name="Lowry D."/>
            <person name="Mamidi S."/>
            <person name="Sreedasyam A."/>
            <person name="Weng X."/>
            <person name="Barry K."/>
            <person name="Bonette J."/>
            <person name="Campitelli B."/>
            <person name="Daum C."/>
            <person name="Gordon S."/>
            <person name="Gould B."/>
            <person name="Lipzen A."/>
            <person name="Macqueen A."/>
            <person name="Palacio-Mejia J."/>
            <person name="Plott C."/>
            <person name="Shakirov E."/>
            <person name="Shu S."/>
            <person name="Yoshinaga Y."/>
            <person name="Zane M."/>
            <person name="Rokhsar D."/>
            <person name="Grimwood J."/>
            <person name="Schmutz J."/>
            <person name="Juenger T."/>
        </authorList>
    </citation>
    <scope>NUCLEOTIDE SEQUENCE [LARGE SCALE GENOMIC DNA]</scope>
    <source>
        <strain evidence="5">FIL2</strain>
    </source>
</reference>
<dbReference type="GO" id="GO:0006887">
    <property type="term" value="P:exocytosis"/>
    <property type="evidence" value="ECO:0007669"/>
    <property type="project" value="InterPro"/>
</dbReference>
<dbReference type="Pfam" id="PF03081">
    <property type="entry name" value="Exo70_C"/>
    <property type="match status" value="1"/>
</dbReference>
<dbReference type="Pfam" id="PF20669">
    <property type="entry name" value="Exo70_N"/>
    <property type="match status" value="1"/>
</dbReference>
<dbReference type="Gene3D" id="1.20.1280.170">
    <property type="entry name" value="Exocyst complex component Exo70"/>
    <property type="match status" value="1"/>
</dbReference>
<accession>A0A2T8I6Y4</accession>
<dbReference type="InterPro" id="IPR051044">
    <property type="entry name" value="MAG_DAG_Lipase"/>
</dbReference>
<dbReference type="SUPFAM" id="SSF74788">
    <property type="entry name" value="Cullin repeat-like"/>
    <property type="match status" value="1"/>
</dbReference>
<dbReference type="GO" id="GO:0005546">
    <property type="term" value="F:phosphatidylinositol-4,5-bisphosphate binding"/>
    <property type="evidence" value="ECO:0007669"/>
    <property type="project" value="InterPro"/>
</dbReference>
<dbReference type="FunFam" id="3.40.50.1820:FF:000036">
    <property type="entry name" value="Alpha/beta-Hydrolases superfamily protein"/>
    <property type="match status" value="1"/>
</dbReference>
<dbReference type="Pfam" id="PF12146">
    <property type="entry name" value="Hydrolase_4"/>
    <property type="match status" value="1"/>
</dbReference>
<evidence type="ECO:0000313" key="5">
    <source>
        <dbReference type="EMBL" id="PVH33413.1"/>
    </source>
</evidence>
<dbReference type="Proteomes" id="UP000243499">
    <property type="component" value="Chromosome 8"/>
</dbReference>
<proteinExistence type="inferred from homology"/>
<dbReference type="AlphaFoldDB" id="A0A2T8I6Y4"/>
<comment type="similarity">
    <text evidence="1">Belongs to the EXO70 family.</text>
</comment>
<dbReference type="GO" id="GO:0000145">
    <property type="term" value="C:exocyst"/>
    <property type="evidence" value="ECO:0007669"/>
    <property type="project" value="InterPro"/>
</dbReference>
<protein>
    <submittedName>
        <fullName evidence="5">Uncharacterized protein</fullName>
    </submittedName>
</protein>
<sequence length="813" mass="88002">MASPSPRRHALPPPRHLRTLSSTLVQESVAAAAALVQKWHPDDDSGSLFLHAAEHEAQRFLRAAADLHRAMLFFASNVTHGGHGLVQAQALLLTAMGRLDLELQLLLDDITQSADDATRSNIRAVAEAMMAAGYGKECISTFKSHRRAALATELQRLLGFLSPPDHLHKLTWEQLDGSIIPSWLAAATVAFNSLFAAEKGLCDAVFAGGNAAVGEAVFAAVANDQATSLLAVAEAAVARARRAPERLFRVLDVHDALTEVLPGLLSVFGDSSEVAARAALVVAKVGEAARGILGSLEVAIQKEPSKATAAGGAVHPLTRYVMNYLVFLADYQEGLALLVYDDHEQEASSSPSVIIQRLVSALLGKLEAKAGCYREVALSYLFLANNTQYVANKVVGSGKLRGILGDGWAEAQSGKARAHVGVYVRAAWGKVMAAISGAEAPEAVEQAVMEAVGMQEQWVAADEETGEALRAAATAAVVPKYRMFYRRYGAAVRLTPGDVTTMIAALFAGPVGCSRKMMSELDQSVEFVLNARGMSLFTCQWRPSTIIEPKALIFLCHGYAMECSISMRGTGTRLAQAGFAVHGMDYEGHGKSSGLQGYITSFNDIVVDCSKHFASVCEKLEYKNQRRFLLGESMGGAIVLMLHRKEPTYWDGAILVAPMCKIVEDMKPHPIMISILSKLSNVIPTWRIIPNEDIIDRAIKSEEWREEVRNNHYCYKGKPRLKTGYELFMASLDIESNLDKVTLPFIIVHGGGDAVTDPSVSEALYTLAESKDKTLKLYPGMCHALTSGEPKENIDIVFADIIKWLNERAASTP</sequence>
<dbReference type="Gene3D" id="3.40.50.1820">
    <property type="entry name" value="alpha/beta hydrolase"/>
    <property type="match status" value="1"/>
</dbReference>
<organism evidence="5">
    <name type="scientific">Panicum hallii</name>
    <dbReference type="NCBI Taxonomy" id="206008"/>
    <lineage>
        <taxon>Eukaryota</taxon>
        <taxon>Viridiplantae</taxon>
        <taxon>Streptophyta</taxon>
        <taxon>Embryophyta</taxon>
        <taxon>Tracheophyta</taxon>
        <taxon>Spermatophyta</taxon>
        <taxon>Magnoliopsida</taxon>
        <taxon>Liliopsida</taxon>
        <taxon>Poales</taxon>
        <taxon>Poaceae</taxon>
        <taxon>PACMAD clade</taxon>
        <taxon>Panicoideae</taxon>
        <taxon>Panicodae</taxon>
        <taxon>Paniceae</taxon>
        <taxon>Panicinae</taxon>
        <taxon>Panicum</taxon>
        <taxon>Panicum sect. Panicum</taxon>
    </lineage>
</organism>
<feature type="domain" description="Exocyst complex subunit Exo70 C-terminal" evidence="3">
    <location>
        <begin position="182"/>
        <end position="503"/>
    </location>
</feature>
<dbReference type="InterPro" id="IPR022742">
    <property type="entry name" value="Hydrolase_4"/>
</dbReference>
<dbReference type="PANTHER" id="PTHR11614">
    <property type="entry name" value="PHOSPHOLIPASE-RELATED"/>
    <property type="match status" value="1"/>
</dbReference>
<dbReference type="InterPro" id="IPR029058">
    <property type="entry name" value="AB_hydrolase_fold"/>
</dbReference>